<dbReference type="SUPFAM" id="SSF49464">
    <property type="entry name" value="Carboxypeptidase regulatory domain-like"/>
    <property type="match status" value="1"/>
</dbReference>
<dbReference type="EMBL" id="JACIBY010000005">
    <property type="protein sequence ID" value="MBB3839019.1"/>
    <property type="molecule type" value="Genomic_DNA"/>
</dbReference>
<dbReference type="RefSeq" id="WP_183974908.1">
    <property type="nucleotide sequence ID" value="NZ_JACIBY010000005.1"/>
</dbReference>
<dbReference type="Gene3D" id="2.60.40.10">
    <property type="entry name" value="Immunoglobulins"/>
    <property type="match status" value="1"/>
</dbReference>
<dbReference type="Proteomes" id="UP000541352">
    <property type="component" value="Unassembled WGS sequence"/>
</dbReference>
<evidence type="ECO:0000259" key="3">
    <source>
        <dbReference type="Pfam" id="PF14905"/>
    </source>
</evidence>
<dbReference type="Pfam" id="PF14905">
    <property type="entry name" value="OMP_b-brl_3"/>
    <property type="match status" value="1"/>
</dbReference>
<feature type="signal peptide" evidence="2">
    <location>
        <begin position="1"/>
        <end position="19"/>
    </location>
</feature>
<dbReference type="SUPFAM" id="SSF56935">
    <property type="entry name" value="Porins"/>
    <property type="match status" value="1"/>
</dbReference>
<evidence type="ECO:0000256" key="2">
    <source>
        <dbReference type="SAM" id="SignalP"/>
    </source>
</evidence>
<evidence type="ECO:0000313" key="5">
    <source>
        <dbReference type="Proteomes" id="UP000541352"/>
    </source>
</evidence>
<feature type="compositionally biased region" description="Low complexity" evidence="1">
    <location>
        <begin position="413"/>
        <end position="429"/>
    </location>
</feature>
<evidence type="ECO:0000256" key="1">
    <source>
        <dbReference type="SAM" id="MobiDB-lite"/>
    </source>
</evidence>
<reference evidence="4 5" key="1">
    <citation type="submission" date="2020-08" db="EMBL/GenBank/DDBJ databases">
        <title>Genomic Encyclopedia of Type Strains, Phase IV (KMG-IV): sequencing the most valuable type-strain genomes for metagenomic binning, comparative biology and taxonomic classification.</title>
        <authorList>
            <person name="Goeker M."/>
        </authorList>
    </citation>
    <scope>NUCLEOTIDE SEQUENCE [LARGE SCALE GENOMIC DNA]</scope>
    <source>
        <strain evidence="4 5">DSM 17976</strain>
    </source>
</reference>
<feature type="chain" id="PRO_5031350551" description="Outer membrane protein beta-barrel domain-containing protein" evidence="2">
    <location>
        <begin position="20"/>
        <end position="931"/>
    </location>
</feature>
<proteinExistence type="predicted"/>
<comment type="caution">
    <text evidence="4">The sequence shown here is derived from an EMBL/GenBank/DDBJ whole genome shotgun (WGS) entry which is preliminary data.</text>
</comment>
<accession>A0A7W5ZLG2</accession>
<dbReference type="InterPro" id="IPR013783">
    <property type="entry name" value="Ig-like_fold"/>
</dbReference>
<protein>
    <recommendedName>
        <fullName evidence="3">Outer membrane protein beta-barrel domain-containing protein</fullName>
    </recommendedName>
</protein>
<evidence type="ECO:0000313" key="4">
    <source>
        <dbReference type="EMBL" id="MBB3839019.1"/>
    </source>
</evidence>
<dbReference type="InterPro" id="IPR041700">
    <property type="entry name" value="OMP_b-brl_3"/>
</dbReference>
<feature type="region of interest" description="Disordered" evidence="1">
    <location>
        <begin position="413"/>
        <end position="441"/>
    </location>
</feature>
<dbReference type="InterPro" id="IPR008969">
    <property type="entry name" value="CarboxyPept-like_regulatory"/>
</dbReference>
<name>A0A7W5ZLG2_9BACT</name>
<organism evidence="4 5">
    <name type="scientific">Runella defluvii</name>
    <dbReference type="NCBI Taxonomy" id="370973"/>
    <lineage>
        <taxon>Bacteria</taxon>
        <taxon>Pseudomonadati</taxon>
        <taxon>Bacteroidota</taxon>
        <taxon>Cytophagia</taxon>
        <taxon>Cytophagales</taxon>
        <taxon>Spirosomataceae</taxon>
        <taxon>Runella</taxon>
    </lineage>
</organism>
<keyword evidence="5" id="KW-1185">Reference proteome</keyword>
<sequence length="931" mass="104962">MKNYVHALVLVLISSAAFAQKISIKGALRDSANRPLDGATVMLLDGKDTSLVSFARSQSTGAFEFKNLTNEAYFLKITYVGLQPVQQNIAPQKSEVIDLGFIKMLPIPKDLNEVVVKGERDPVKIKQDTIEYNAGSFKVQPNAVVEDLLKRLPGVEVERDGTVKAQGQQVRRVMVDGKEFFGRDPKMATKNLPADAVDKVQVFDRKSDQSQFTGIDDGQREKTINLTLKEEKKKGMFGMATAGLGPDSRYSVKANLNRFSKKRQFSFLGMANNINQQGFSIDDYMNFTGAAQRMMAGGGIRLQFNSDDDAIIPLNFNGRNNGFVKSGGVGVNYNDQLSKKTELQSSYFYNQLDQLIDRETNRESFLPTGSFVSKQNTAQTTTNNTHRASWTIDHKIDSLNSLKWTNNANYAQNSANTGSSASTTNANGALENEGTRQSFSKGNTFRLNSELLWRHKFAKKGRTLSTNLTLGIEQSDRNGNLQAVNSFYAPSGAKNRVDTLRQTNTQTNDRQSYGLTASYTEPLGKRRFLEVNYALNLTQNDVNRQVFDVNGDGHSPRFNALLSNQFRNDFIYQRGGFNLRFNGKKYNFSTGLSVQQSTLDGELILQNTQIKRSFTNLLPNLRYQYNFSTSRNLSLTYDADVREPSIQQLSPIVDNSDPLNIVLGNPNLRPEYNHRMNLNFFNFNQLNFSNFFAFANFTYTANRITNAQQIDANLVRTYRPVNVKDDYTFNANLSKGFRIKALNTRVNFSSNLLLNRGITPVNDVDNRTRRLESRNTLRLDYRFKEFFDISSSGSVTYNQTAYSLNSALNQSFVNQRYDVEGNFKLTKSLNLSSSLDYSIYNFAGSSFNQKVPIWNASISQFFLKNKRGELKFSVVDMLNRNVSINRTAQANFVQDERIRSLGRYYLLSFTYSLKNLLGGAPSGGIRVIQRG</sequence>
<dbReference type="AlphaFoldDB" id="A0A7W5ZLG2"/>
<keyword evidence="2" id="KW-0732">Signal</keyword>
<gene>
    <name evidence="4" type="ORF">FHS57_003025</name>
</gene>
<dbReference type="Pfam" id="PF13620">
    <property type="entry name" value="CarboxypepD_reg"/>
    <property type="match status" value="1"/>
</dbReference>
<feature type="domain" description="Outer membrane protein beta-barrel" evidence="3">
    <location>
        <begin position="455"/>
        <end position="911"/>
    </location>
</feature>